<organism evidence="1 2">
    <name type="scientific">Symbiodinium pilosum</name>
    <name type="common">Dinoflagellate</name>
    <dbReference type="NCBI Taxonomy" id="2952"/>
    <lineage>
        <taxon>Eukaryota</taxon>
        <taxon>Sar</taxon>
        <taxon>Alveolata</taxon>
        <taxon>Dinophyceae</taxon>
        <taxon>Suessiales</taxon>
        <taxon>Symbiodiniaceae</taxon>
        <taxon>Symbiodinium</taxon>
    </lineage>
</organism>
<gene>
    <name evidence="1" type="ORF">SPIL2461_LOCUS1905</name>
</gene>
<dbReference type="AlphaFoldDB" id="A0A812J9S8"/>
<evidence type="ECO:0000313" key="2">
    <source>
        <dbReference type="Proteomes" id="UP000649617"/>
    </source>
</evidence>
<keyword evidence="2" id="KW-1185">Reference proteome</keyword>
<dbReference type="OrthoDB" id="434991at2759"/>
<proteinExistence type="predicted"/>
<reference evidence="1" key="1">
    <citation type="submission" date="2021-02" db="EMBL/GenBank/DDBJ databases">
        <authorList>
            <person name="Dougan E. K."/>
            <person name="Rhodes N."/>
            <person name="Thang M."/>
            <person name="Chan C."/>
        </authorList>
    </citation>
    <scope>NUCLEOTIDE SEQUENCE</scope>
</reference>
<dbReference type="EMBL" id="CAJNIZ010001957">
    <property type="protein sequence ID" value="CAE7203704.1"/>
    <property type="molecule type" value="Genomic_DNA"/>
</dbReference>
<accession>A0A812J9S8</accession>
<dbReference type="Proteomes" id="UP000649617">
    <property type="component" value="Unassembled WGS sequence"/>
</dbReference>
<protein>
    <submittedName>
        <fullName evidence="1">Uncharacterized protein</fullName>
    </submittedName>
</protein>
<sequence>MATIRDDNSFDVEAFLAEERQDVEKSRRQAQAEARDPFGRHRWVCLQNLQTTALNGKYAEVLVPLNQDSRLGVRVQQEAAPKLIKQVNLMAIPDEETVQVCRIAAKGEDSFLGGYIQDTRWPLAILQSMPWTVSPISARLGFPLRVTRVPARSKLSRREDFDNQWATYMLIEIRSGFAPDEWQAFVGPVVVWRPDGDVSSDDMCLLNDFLSDLLDGPYSEGTMNPDRDLTPTAWARHRSRSLENARFNPDSEQYEDLHF</sequence>
<comment type="caution">
    <text evidence="1">The sequence shown here is derived from an EMBL/GenBank/DDBJ whole genome shotgun (WGS) entry which is preliminary data.</text>
</comment>
<name>A0A812J9S8_SYMPI</name>
<evidence type="ECO:0000313" key="1">
    <source>
        <dbReference type="EMBL" id="CAE7203704.1"/>
    </source>
</evidence>